<protein>
    <recommendedName>
        <fullName evidence="1">PiggyBac transposable element-derived protein domain-containing protein</fullName>
    </recommendedName>
</protein>
<dbReference type="InterPro" id="IPR052638">
    <property type="entry name" value="PiggyBac_TE-derived"/>
</dbReference>
<dbReference type="Proteomes" id="UP001159363">
    <property type="component" value="Chromosome 1"/>
</dbReference>
<evidence type="ECO:0000313" key="3">
    <source>
        <dbReference type="Proteomes" id="UP001159363"/>
    </source>
</evidence>
<gene>
    <name evidence="2" type="ORF">PR048_000717</name>
</gene>
<accession>A0ABQ9IFE1</accession>
<dbReference type="EMBL" id="JARBHB010000001">
    <property type="protein sequence ID" value="KAJ8895385.1"/>
    <property type="molecule type" value="Genomic_DNA"/>
</dbReference>
<keyword evidence="3" id="KW-1185">Reference proteome</keyword>
<evidence type="ECO:0000259" key="1">
    <source>
        <dbReference type="Pfam" id="PF13843"/>
    </source>
</evidence>
<dbReference type="PANTHER" id="PTHR47055:SF3">
    <property type="entry name" value="PHORBOL-ESTER_DAG-TYPE DOMAIN-CONTAINING PROTEIN"/>
    <property type="match status" value="1"/>
</dbReference>
<reference evidence="2 3" key="1">
    <citation type="submission" date="2023-02" db="EMBL/GenBank/DDBJ databases">
        <title>LHISI_Scaffold_Assembly.</title>
        <authorList>
            <person name="Stuart O.P."/>
            <person name="Cleave R."/>
            <person name="Magrath M.J.L."/>
            <person name="Mikheyev A.S."/>
        </authorList>
    </citation>
    <scope>NUCLEOTIDE SEQUENCE [LARGE SCALE GENOMIC DNA]</scope>
    <source>
        <strain evidence="2">Daus_M_001</strain>
        <tissue evidence="2">Leg muscle</tissue>
    </source>
</reference>
<dbReference type="InterPro" id="IPR029526">
    <property type="entry name" value="PGBD"/>
</dbReference>
<organism evidence="2 3">
    <name type="scientific">Dryococelus australis</name>
    <dbReference type="NCBI Taxonomy" id="614101"/>
    <lineage>
        <taxon>Eukaryota</taxon>
        <taxon>Metazoa</taxon>
        <taxon>Ecdysozoa</taxon>
        <taxon>Arthropoda</taxon>
        <taxon>Hexapoda</taxon>
        <taxon>Insecta</taxon>
        <taxon>Pterygota</taxon>
        <taxon>Neoptera</taxon>
        <taxon>Polyneoptera</taxon>
        <taxon>Phasmatodea</taxon>
        <taxon>Verophasmatodea</taxon>
        <taxon>Anareolatae</taxon>
        <taxon>Phasmatidae</taxon>
        <taxon>Eurycanthinae</taxon>
        <taxon>Dryococelus</taxon>
    </lineage>
</organism>
<sequence>MMKGMKNREPSTFQHLATSSKRTWVHGNMESHLKPFPEQDYSKYRDFLNVELFELFLDDVIEYFVQESNKYALFKNCEHPSITKNEIRCFIGILILSGYKSVPNNYWENYKDIRNELVCNAMRRNIFEQILRFLHCADNTIIDNEDKIRKIRPLVEKFLKKYLEHFIPQQNLLYDELMVKYFGKHSFKQFIRGKPV</sequence>
<evidence type="ECO:0000313" key="2">
    <source>
        <dbReference type="EMBL" id="KAJ8895385.1"/>
    </source>
</evidence>
<feature type="domain" description="PiggyBac transposable element-derived protein" evidence="1">
    <location>
        <begin position="50"/>
        <end position="195"/>
    </location>
</feature>
<dbReference type="PANTHER" id="PTHR47055">
    <property type="entry name" value="DDE_TNP_1_7 DOMAIN-CONTAINING PROTEIN"/>
    <property type="match status" value="1"/>
</dbReference>
<proteinExistence type="predicted"/>
<comment type="caution">
    <text evidence="2">The sequence shown here is derived from an EMBL/GenBank/DDBJ whole genome shotgun (WGS) entry which is preliminary data.</text>
</comment>
<name>A0ABQ9IFE1_9NEOP</name>
<dbReference type="Pfam" id="PF13843">
    <property type="entry name" value="DDE_Tnp_1_7"/>
    <property type="match status" value="1"/>
</dbReference>